<dbReference type="Pfam" id="PF02779">
    <property type="entry name" value="Transket_pyr"/>
    <property type="match status" value="1"/>
</dbReference>
<keyword evidence="2" id="KW-0560">Oxidoreductase</keyword>
<accession>A0A2G9YD80</accession>
<dbReference type="Pfam" id="PF02780">
    <property type="entry name" value="Transketolase_C"/>
    <property type="match status" value="1"/>
</dbReference>
<evidence type="ECO:0000256" key="2">
    <source>
        <dbReference type="ARBA" id="ARBA00023002"/>
    </source>
</evidence>
<protein>
    <submittedName>
        <fullName evidence="5">Alpha-ketoacid dehydrogenase subunit beta</fullName>
    </submittedName>
</protein>
<dbReference type="InterPro" id="IPR005475">
    <property type="entry name" value="Transketolase-like_Pyr-bd"/>
</dbReference>
<sequence length="326" mass="35855">MKMSKITYCEAIRQAYREEMRRDNSVYLIGEDVGRWGNLYGASKGLLAEFGPEQVKDAPISEAAIAGCAVGSAIMGMRPIVEIMYIDFIMIAMDQIVNHACKYHQLSCGTIKLPIVFRTQGGVGMRNSSQHSQSLENWFVNVPGLIVVMPSTPYDMKGLLKSAVRNDNPVVLIEHKSLYFTKGEVPEEEYLVPLGVAEVKREGTDVTIIATSWMVFHALSASEKLAKEGISCEVVDPRTLWPLDKKTVVASVSKTKRCVVVTEAPAEGGWSGEVAAVVMENCFPQLKKPVKRVCGMRTGIPYGKDLEKAVVPNDDWIIAGVREVLG</sequence>
<dbReference type="PANTHER" id="PTHR43257:SF2">
    <property type="entry name" value="PYRUVATE DEHYDROGENASE E1 COMPONENT SUBUNIT BETA"/>
    <property type="match status" value="1"/>
</dbReference>
<dbReference type="FunFam" id="3.40.50.970:FF:000001">
    <property type="entry name" value="Pyruvate dehydrogenase E1 beta subunit"/>
    <property type="match status" value="1"/>
</dbReference>
<dbReference type="InterPro" id="IPR033248">
    <property type="entry name" value="Transketolase_C"/>
</dbReference>
<proteinExistence type="predicted"/>
<evidence type="ECO:0000313" key="5">
    <source>
        <dbReference type="EMBL" id="PIP16481.1"/>
    </source>
</evidence>
<dbReference type="CDD" id="cd07036">
    <property type="entry name" value="TPP_PYR_E1-PDHc-beta_like"/>
    <property type="match status" value="1"/>
</dbReference>
<comment type="caution">
    <text evidence="5">The sequence shown here is derived from an EMBL/GenBank/DDBJ whole genome shotgun (WGS) entry which is preliminary data.</text>
</comment>
<dbReference type="Proteomes" id="UP000230392">
    <property type="component" value="Unassembled WGS sequence"/>
</dbReference>
<evidence type="ECO:0000256" key="1">
    <source>
        <dbReference type="ARBA" id="ARBA00001964"/>
    </source>
</evidence>
<keyword evidence="3" id="KW-0786">Thiamine pyrophosphate</keyword>
<dbReference type="GO" id="GO:0016491">
    <property type="term" value="F:oxidoreductase activity"/>
    <property type="evidence" value="ECO:0007669"/>
    <property type="project" value="UniProtKB-KW"/>
</dbReference>
<dbReference type="SUPFAM" id="SSF52518">
    <property type="entry name" value="Thiamin diphosphate-binding fold (THDP-binding)"/>
    <property type="match status" value="1"/>
</dbReference>
<evidence type="ECO:0000256" key="3">
    <source>
        <dbReference type="ARBA" id="ARBA00023052"/>
    </source>
</evidence>
<dbReference type="PANTHER" id="PTHR43257">
    <property type="entry name" value="PYRUVATE DEHYDROGENASE E1 COMPONENT BETA SUBUNIT"/>
    <property type="match status" value="1"/>
</dbReference>
<dbReference type="InterPro" id="IPR009014">
    <property type="entry name" value="Transketo_C/PFOR_II"/>
</dbReference>
<gene>
    <name evidence="5" type="ORF">COX46_01935</name>
</gene>
<name>A0A2G9YD80_9BACT</name>
<evidence type="ECO:0000259" key="4">
    <source>
        <dbReference type="SMART" id="SM00861"/>
    </source>
</evidence>
<dbReference type="AlphaFoldDB" id="A0A2G9YD80"/>
<evidence type="ECO:0000313" key="6">
    <source>
        <dbReference type="Proteomes" id="UP000230392"/>
    </source>
</evidence>
<dbReference type="Gene3D" id="3.40.50.970">
    <property type="match status" value="1"/>
</dbReference>
<dbReference type="Gene3D" id="3.40.50.920">
    <property type="match status" value="1"/>
</dbReference>
<dbReference type="InterPro" id="IPR029061">
    <property type="entry name" value="THDP-binding"/>
</dbReference>
<reference evidence="5 6" key="1">
    <citation type="submission" date="2017-09" db="EMBL/GenBank/DDBJ databases">
        <title>Depth-based differentiation of microbial function through sediment-hosted aquifers and enrichment of novel symbionts in the deep terrestrial subsurface.</title>
        <authorList>
            <person name="Probst A.J."/>
            <person name="Ladd B."/>
            <person name="Jarett J.K."/>
            <person name="Geller-Mcgrath D.E."/>
            <person name="Sieber C.M."/>
            <person name="Emerson J.B."/>
            <person name="Anantharaman K."/>
            <person name="Thomas B.C."/>
            <person name="Malmstrom R."/>
            <person name="Stieglmeier M."/>
            <person name="Klingl A."/>
            <person name="Woyke T."/>
            <person name="Ryan C.M."/>
            <person name="Banfield J.F."/>
        </authorList>
    </citation>
    <scope>NUCLEOTIDE SEQUENCE [LARGE SCALE GENOMIC DNA]</scope>
    <source>
        <strain evidence="5">CG23_combo_of_CG06-09_8_20_14_all_48_7</strain>
    </source>
</reference>
<dbReference type="EMBL" id="PCRF01000090">
    <property type="protein sequence ID" value="PIP16481.1"/>
    <property type="molecule type" value="Genomic_DNA"/>
</dbReference>
<dbReference type="FunFam" id="3.40.50.920:FF:000001">
    <property type="entry name" value="Pyruvate dehydrogenase E1 beta subunit"/>
    <property type="match status" value="1"/>
</dbReference>
<feature type="domain" description="Transketolase-like pyrimidine-binding" evidence="4">
    <location>
        <begin position="6"/>
        <end position="181"/>
    </location>
</feature>
<organism evidence="5 6">
    <name type="scientific">bacterium (Candidatus Ratteibacteria) CG23_combo_of_CG06-09_8_20_14_all_48_7</name>
    <dbReference type="NCBI Taxonomy" id="2014292"/>
    <lineage>
        <taxon>Bacteria</taxon>
        <taxon>Candidatus Ratteibacteria</taxon>
    </lineage>
</organism>
<dbReference type="NCBIfam" id="NF006667">
    <property type="entry name" value="PRK09212.1"/>
    <property type="match status" value="1"/>
</dbReference>
<dbReference type="SUPFAM" id="SSF52922">
    <property type="entry name" value="TK C-terminal domain-like"/>
    <property type="match status" value="1"/>
</dbReference>
<comment type="cofactor">
    <cofactor evidence="1">
        <name>thiamine diphosphate</name>
        <dbReference type="ChEBI" id="CHEBI:58937"/>
    </cofactor>
</comment>
<dbReference type="SMART" id="SM00861">
    <property type="entry name" value="Transket_pyr"/>
    <property type="match status" value="1"/>
</dbReference>